<keyword evidence="3" id="KW-1185">Reference proteome</keyword>
<proteinExistence type="predicted"/>
<reference evidence="2 3" key="1">
    <citation type="submission" date="2019-04" db="EMBL/GenBank/DDBJ databases">
        <title>Streptomyces piniterrae sp. nov., a heliquinomycin-producing actinomycete isolated from rhizosphere soil of Pinus yunnanensis.</title>
        <authorList>
            <person name="Zhuang X."/>
            <person name="Zhao J."/>
        </authorList>
    </citation>
    <scope>NUCLEOTIDE SEQUENCE [LARGE SCALE GENOMIC DNA]</scope>
    <source>
        <strain evidence="3">jys28</strain>
    </source>
</reference>
<feature type="domain" description="Condensation" evidence="1">
    <location>
        <begin position="61"/>
        <end position="457"/>
    </location>
</feature>
<dbReference type="OrthoDB" id="9789603at2"/>
<accession>A0A4U0NRN7</accession>
<evidence type="ECO:0000259" key="1">
    <source>
        <dbReference type="Pfam" id="PF00668"/>
    </source>
</evidence>
<dbReference type="Proteomes" id="UP000308697">
    <property type="component" value="Unassembled WGS sequence"/>
</dbReference>
<dbReference type="RefSeq" id="WP_136738889.1">
    <property type="nucleotide sequence ID" value="NZ_SUMB01000002.1"/>
</dbReference>
<dbReference type="InterPro" id="IPR001242">
    <property type="entry name" value="Condensation_dom"/>
</dbReference>
<evidence type="ECO:0000313" key="3">
    <source>
        <dbReference type="Proteomes" id="UP000308697"/>
    </source>
</evidence>
<evidence type="ECO:0000313" key="2">
    <source>
        <dbReference type="EMBL" id="TJZ57271.1"/>
    </source>
</evidence>
<dbReference type="Gene3D" id="3.30.559.30">
    <property type="entry name" value="Nonribosomal peptide synthetase, condensation domain"/>
    <property type="match status" value="1"/>
</dbReference>
<dbReference type="GO" id="GO:0008610">
    <property type="term" value="P:lipid biosynthetic process"/>
    <property type="evidence" value="ECO:0007669"/>
    <property type="project" value="UniProtKB-ARBA"/>
</dbReference>
<dbReference type="AlphaFoldDB" id="A0A4U0NRN7"/>
<name>A0A4U0NRN7_9ACTN</name>
<organism evidence="2 3">
    <name type="scientific">Streptomyces piniterrae</name>
    <dbReference type="NCBI Taxonomy" id="2571125"/>
    <lineage>
        <taxon>Bacteria</taxon>
        <taxon>Bacillati</taxon>
        <taxon>Actinomycetota</taxon>
        <taxon>Actinomycetes</taxon>
        <taxon>Kitasatosporales</taxon>
        <taxon>Streptomycetaceae</taxon>
        <taxon>Streptomyces</taxon>
    </lineage>
</organism>
<gene>
    <name evidence="2" type="ORF">FCH28_07510</name>
</gene>
<dbReference type="GO" id="GO:0003824">
    <property type="term" value="F:catalytic activity"/>
    <property type="evidence" value="ECO:0007669"/>
    <property type="project" value="InterPro"/>
</dbReference>
<dbReference type="SUPFAM" id="SSF52777">
    <property type="entry name" value="CoA-dependent acyltransferases"/>
    <property type="match status" value="2"/>
</dbReference>
<dbReference type="InterPro" id="IPR023213">
    <property type="entry name" value="CAT-like_dom_sf"/>
</dbReference>
<dbReference type="EMBL" id="SUMB01000002">
    <property type="protein sequence ID" value="TJZ57271.1"/>
    <property type="molecule type" value="Genomic_DNA"/>
</dbReference>
<dbReference type="Pfam" id="PF00668">
    <property type="entry name" value="Condensation"/>
    <property type="match status" value="1"/>
</dbReference>
<comment type="caution">
    <text evidence="2">The sequence shown here is derived from an EMBL/GenBank/DDBJ whole genome shotgun (WGS) entry which is preliminary data.</text>
</comment>
<sequence>MEFTDIPELRVRPGQLSIWRPVPGEGRESSWLPDARPPSYVQEAHLTRRPATSPAAPSWIATTFELPGALNTRALETALLAWIDRHESLRSRLLPYGPHLRRATLEPGAVAIRRTVVGGHLTGDALSRRIEALFDGETDPLAWPSYLFATVTHADSSTLYLGFDHSNVDGYSLALAAYEIRQLYAAALHGVRPDLDDVGSYLDFAAYERRAAVQVGSDHETVVRWREFMTAAGGELPAFPTPVGGDDASCFPQLNGLEWLLDAAQTTAFEVSCRQAGGSFCAGLLACLAGAGEKKTELTTEQGQFSALMPFHTRNQARWAWSVGWYVGLAPLRFTVRAEDDFAALVGRAMTALKAARPMAEVPITRVTELLGVPLEPRFVVSYMDFRHVPGARQWAEWKAAMVRSRRIHPYEVYLWINRSHEGTYVSFRYPNTERGRETIPRYVDTIRRAMVNVVADDQEEAAA</sequence>
<dbReference type="Gene3D" id="3.30.559.10">
    <property type="entry name" value="Chloramphenicol acetyltransferase-like domain"/>
    <property type="match status" value="1"/>
</dbReference>
<protein>
    <recommendedName>
        <fullName evidence="1">Condensation domain-containing protein</fullName>
    </recommendedName>
</protein>